<evidence type="ECO:0000313" key="1">
    <source>
        <dbReference type="EMBL" id="MBP5836158.1"/>
    </source>
</evidence>
<dbReference type="Proteomes" id="UP001195571">
    <property type="component" value="Unassembled WGS sequence"/>
</dbReference>
<accession>A0ABS5CYV5</accession>
<sequence>MIIFQTTTYFHPHLNDLCFFEEKSGTTKKLVSALEPSSNQSGPKDLFCLSWAICFYKTSKKVLEEQGQQDKDLKVKITLEMLKDKQGFCFKPTAILGIDQMSLEQTQIILEQTHQRCPISRLISLDPHVKVKVAPYHELITQ</sequence>
<dbReference type="EMBL" id="JACAOD020000014">
    <property type="protein sequence ID" value="MBP5836158.1"/>
    <property type="molecule type" value="Genomic_DNA"/>
</dbReference>
<dbReference type="Pfam" id="PF02566">
    <property type="entry name" value="OsmC"/>
    <property type="match status" value="1"/>
</dbReference>
<dbReference type="InterPro" id="IPR015946">
    <property type="entry name" value="KH_dom-like_a/b"/>
</dbReference>
<dbReference type="EMBL" id="JACAOD020000018">
    <property type="protein sequence ID" value="MBP5836261.1"/>
    <property type="molecule type" value="Genomic_DNA"/>
</dbReference>
<dbReference type="Gene3D" id="3.30.300.20">
    <property type="match status" value="1"/>
</dbReference>
<comment type="caution">
    <text evidence="1">The sequence shown here is derived from an EMBL/GenBank/DDBJ whole genome shotgun (WGS) entry which is preliminary data.</text>
</comment>
<keyword evidence="3" id="KW-1185">Reference proteome</keyword>
<evidence type="ECO:0000313" key="3">
    <source>
        <dbReference type="Proteomes" id="UP001195571"/>
    </source>
</evidence>
<organism evidence="1 3">
    <name type="scientific">Candidatus Phytoplasma meliae</name>
    <dbReference type="NCBI Taxonomy" id="1848402"/>
    <lineage>
        <taxon>Bacteria</taxon>
        <taxon>Bacillati</taxon>
        <taxon>Mycoplasmatota</taxon>
        <taxon>Mollicutes</taxon>
        <taxon>Acholeplasmatales</taxon>
        <taxon>Acholeplasmataceae</taxon>
        <taxon>Candidatus Phytoplasma</taxon>
        <taxon>16SrXIII (Mexican periwinkle virescence group)</taxon>
    </lineage>
</organism>
<proteinExistence type="predicted"/>
<gene>
    <name evidence="1" type="ORF">CHTY_002855</name>
    <name evidence="2" type="ORF">CHTY_003400</name>
</gene>
<protein>
    <submittedName>
        <fullName evidence="1">OsmC family protein</fullName>
    </submittedName>
</protein>
<name>A0ABS5CYV5_9MOLU</name>
<reference evidence="1 3" key="1">
    <citation type="submission" date="2021-04" db="EMBL/GenBank/DDBJ databases">
        <title>Genomic features of Candidatus Phytoplasma meliae isolate ChTYXIII (1SrXIII-G).</title>
        <authorList>
            <person name="Fernandez F.D."/>
            <person name="Conci L.R."/>
        </authorList>
    </citation>
    <scope>NUCLEOTIDE SEQUENCE [LARGE SCALE GENOMIC DNA]</scope>
    <source>
        <strain evidence="1">ChTYXIII-Mo</strain>
    </source>
</reference>
<dbReference type="RefSeq" id="WP_203552416.1">
    <property type="nucleotide sequence ID" value="NZ_JACAOD020000014.1"/>
</dbReference>
<evidence type="ECO:0000313" key="2">
    <source>
        <dbReference type="EMBL" id="MBP5836261.1"/>
    </source>
</evidence>
<dbReference type="InterPro" id="IPR003718">
    <property type="entry name" value="OsmC/Ohr_fam"/>
</dbReference>
<dbReference type="InterPro" id="IPR036102">
    <property type="entry name" value="OsmC/Ohrsf"/>
</dbReference>
<dbReference type="SUPFAM" id="SSF82784">
    <property type="entry name" value="OsmC-like"/>
    <property type="match status" value="1"/>
</dbReference>